<feature type="binding site" evidence="12">
    <location>
        <position position="128"/>
    </location>
    <ligand>
        <name>NADPH</name>
        <dbReference type="ChEBI" id="CHEBI:57783"/>
    </ligand>
</feature>
<dbReference type="RefSeq" id="WP_081152059.1">
    <property type="nucleotide sequence ID" value="NZ_CP020465.1"/>
</dbReference>
<reference evidence="16 17" key="1">
    <citation type="submission" date="2017-08" db="EMBL/GenBank/DDBJ databases">
        <title>Complete genome of Colwellia sp. NB097-1, a psychrophile bacterium ioslated from Bering Sea.</title>
        <authorList>
            <person name="Chen X."/>
        </authorList>
    </citation>
    <scope>NUCLEOTIDE SEQUENCE [LARGE SCALE GENOMIC DNA]</scope>
    <source>
        <strain evidence="16 17">NB097-1</strain>
    </source>
</reference>
<dbReference type="PANTHER" id="PTHR43331">
    <property type="entry name" value="HOMOSERINE DEHYDROGENASE"/>
    <property type="match status" value="1"/>
</dbReference>
<feature type="domain" description="Aspartate/homoserine dehydrogenase NAD-binding" evidence="15">
    <location>
        <begin position="10"/>
        <end position="149"/>
    </location>
</feature>
<dbReference type="OrthoDB" id="9808167at2"/>
<dbReference type="GO" id="GO:0009088">
    <property type="term" value="P:threonine biosynthetic process"/>
    <property type="evidence" value="ECO:0007669"/>
    <property type="project" value="UniProtKB-UniPathway"/>
</dbReference>
<dbReference type="PIRSF" id="PIRSF036497">
    <property type="entry name" value="HDH_short"/>
    <property type="match status" value="1"/>
</dbReference>
<accession>A0A222GAB8</accession>
<dbReference type="EMBL" id="CP020465">
    <property type="protein sequence ID" value="ASP48583.1"/>
    <property type="molecule type" value="Genomic_DNA"/>
</dbReference>
<gene>
    <name evidence="16" type="ORF">B5D82_12870</name>
</gene>
<evidence type="ECO:0000256" key="2">
    <source>
        <dbReference type="ARBA" id="ARBA00005062"/>
    </source>
</evidence>
<evidence type="ECO:0000313" key="16">
    <source>
        <dbReference type="EMBL" id="ASP48583.1"/>
    </source>
</evidence>
<keyword evidence="12" id="KW-0521">NADP</keyword>
<keyword evidence="9" id="KW-0486">Methionine biosynthesis</keyword>
<dbReference type="NCBIfam" id="NF004976">
    <property type="entry name" value="PRK06349.1"/>
    <property type="match status" value="1"/>
</dbReference>
<evidence type="ECO:0000256" key="3">
    <source>
        <dbReference type="ARBA" id="ARBA00006753"/>
    </source>
</evidence>
<comment type="catalytic activity">
    <reaction evidence="10">
        <text>L-homoserine + NAD(+) = L-aspartate 4-semialdehyde + NADH + H(+)</text>
        <dbReference type="Rhea" id="RHEA:15757"/>
        <dbReference type="ChEBI" id="CHEBI:15378"/>
        <dbReference type="ChEBI" id="CHEBI:57476"/>
        <dbReference type="ChEBI" id="CHEBI:57540"/>
        <dbReference type="ChEBI" id="CHEBI:57945"/>
        <dbReference type="ChEBI" id="CHEBI:537519"/>
        <dbReference type="EC" id="1.1.1.3"/>
    </reaction>
    <physiologicalReaction direction="right-to-left" evidence="10">
        <dbReference type="Rhea" id="RHEA:15759"/>
    </physiologicalReaction>
</comment>
<evidence type="ECO:0000259" key="15">
    <source>
        <dbReference type="Pfam" id="PF03447"/>
    </source>
</evidence>
<evidence type="ECO:0000256" key="10">
    <source>
        <dbReference type="ARBA" id="ARBA00049031"/>
    </source>
</evidence>
<dbReference type="GO" id="GO:0004412">
    <property type="term" value="F:homoserine dehydrogenase activity"/>
    <property type="evidence" value="ECO:0007669"/>
    <property type="project" value="UniProtKB-EC"/>
</dbReference>
<dbReference type="InterPro" id="IPR036291">
    <property type="entry name" value="NAD(P)-bd_dom_sf"/>
</dbReference>
<dbReference type="EC" id="1.1.1.3" evidence="4"/>
<name>A0A222GAB8_9GAMM</name>
<dbReference type="Proteomes" id="UP000202259">
    <property type="component" value="Chromosome"/>
</dbReference>
<dbReference type="FunFam" id="3.30.360.10:FF:000005">
    <property type="entry name" value="Homoserine dehydrogenase"/>
    <property type="match status" value="1"/>
</dbReference>
<feature type="domain" description="Homoserine dehydrogenase catalytic" evidence="14">
    <location>
        <begin position="160"/>
        <end position="337"/>
    </location>
</feature>
<sequence>MKTYKLAIIGFGNVGQGLTKIISDKKQLLIEKFGINLSIVAVCDLYKGSLSNPDGLDPEVLLSNLEKHGDLKSTSAPITGWNATETIDKSGADILVELAFTDLQTGEPAVSHVKQALNNGMHVSMTNKGPVALHFPELRKIALSNNVQIGIEGTVMSGTPSINLGSEMLLAAGITKIQGILNGTTNYILGEMSSGSGYEDALKQAQELGYAEADPTGDVEGYDAAAKVVILGNLLMDLSLTLDDIDREGISHITNNDISNATYLNKHWKLIGTVEKHNDGFLASVKPEMISSEHPLASIKGATNAITYSTELLGDITLIGPGAGRLETGYAVIEDILSIHKNSR</sequence>
<keyword evidence="8" id="KW-0560">Oxidoreductase</keyword>
<dbReference type="InterPro" id="IPR005106">
    <property type="entry name" value="Asp/hSer_DH_NAD-bd"/>
</dbReference>
<protein>
    <recommendedName>
        <fullName evidence="5">Homoserine dehydrogenase</fullName>
        <ecNumber evidence="4">1.1.1.3</ecNumber>
    </recommendedName>
</protein>
<dbReference type="AlphaFoldDB" id="A0A222GAB8"/>
<evidence type="ECO:0000256" key="8">
    <source>
        <dbReference type="ARBA" id="ARBA00023002"/>
    </source>
</evidence>
<dbReference type="SUPFAM" id="SSF51735">
    <property type="entry name" value="NAD(P)-binding Rossmann-fold domains"/>
    <property type="match status" value="1"/>
</dbReference>
<dbReference type="InterPro" id="IPR019811">
    <property type="entry name" value="HDH_CS"/>
</dbReference>
<evidence type="ECO:0000256" key="1">
    <source>
        <dbReference type="ARBA" id="ARBA00005056"/>
    </source>
</evidence>
<dbReference type="Gene3D" id="3.30.360.10">
    <property type="entry name" value="Dihydrodipicolinate Reductase, domain 2"/>
    <property type="match status" value="1"/>
</dbReference>
<evidence type="ECO:0000256" key="7">
    <source>
        <dbReference type="ARBA" id="ARBA00022697"/>
    </source>
</evidence>
<evidence type="ECO:0000313" key="17">
    <source>
        <dbReference type="Proteomes" id="UP000202259"/>
    </source>
</evidence>
<feature type="binding site" evidence="12">
    <location>
        <position position="212"/>
    </location>
    <ligand>
        <name>L-homoserine</name>
        <dbReference type="ChEBI" id="CHEBI:57476"/>
    </ligand>
</feature>
<comment type="pathway">
    <text evidence="2">Amino-acid biosynthesis; L-methionine biosynthesis via de novo pathway; L-homoserine from L-aspartate: step 3/3.</text>
</comment>
<dbReference type="GO" id="GO:0050661">
    <property type="term" value="F:NADP binding"/>
    <property type="evidence" value="ECO:0007669"/>
    <property type="project" value="InterPro"/>
</dbReference>
<evidence type="ECO:0000256" key="6">
    <source>
        <dbReference type="ARBA" id="ARBA00022605"/>
    </source>
</evidence>
<dbReference type="InterPro" id="IPR022697">
    <property type="entry name" value="HDH_short"/>
</dbReference>
<keyword evidence="17" id="KW-1185">Reference proteome</keyword>
<comment type="similarity">
    <text evidence="3 13">Belongs to the homoserine dehydrogenase family.</text>
</comment>
<evidence type="ECO:0000259" key="14">
    <source>
        <dbReference type="Pfam" id="PF00742"/>
    </source>
</evidence>
<feature type="active site" description="Proton donor" evidence="11">
    <location>
        <position position="227"/>
    </location>
</feature>
<organism evidence="16 17">
    <name type="scientific">Cognaticolwellia beringensis</name>
    <dbReference type="NCBI Taxonomy" id="1967665"/>
    <lineage>
        <taxon>Bacteria</taxon>
        <taxon>Pseudomonadati</taxon>
        <taxon>Pseudomonadota</taxon>
        <taxon>Gammaproteobacteria</taxon>
        <taxon>Alteromonadales</taxon>
        <taxon>Colwelliaceae</taxon>
        <taxon>Cognaticolwellia</taxon>
    </lineage>
</organism>
<proteinExistence type="inferred from homology"/>
<dbReference type="UniPathway" id="UPA00051">
    <property type="reaction ID" value="UER00465"/>
</dbReference>
<keyword evidence="7" id="KW-0791">Threonine biosynthesis</keyword>
<dbReference type="Pfam" id="PF03447">
    <property type="entry name" value="NAD_binding_3"/>
    <property type="match status" value="1"/>
</dbReference>
<comment type="pathway">
    <text evidence="1">Amino-acid biosynthesis; L-threonine biosynthesis; L-threonine from L-aspartate: step 3/5.</text>
</comment>
<keyword evidence="6" id="KW-0028">Amino-acid biosynthesis</keyword>
<dbReference type="NCBIfam" id="NF004912">
    <property type="entry name" value="PRK06270.1"/>
    <property type="match status" value="1"/>
</dbReference>
<evidence type="ECO:0000256" key="4">
    <source>
        <dbReference type="ARBA" id="ARBA00013213"/>
    </source>
</evidence>
<dbReference type="PROSITE" id="PS01042">
    <property type="entry name" value="HOMOSER_DHGENASE"/>
    <property type="match status" value="1"/>
</dbReference>
<dbReference type="SUPFAM" id="SSF55347">
    <property type="entry name" value="Glyceraldehyde-3-phosphate dehydrogenase-like, C-terminal domain"/>
    <property type="match status" value="1"/>
</dbReference>
<dbReference type="GO" id="GO:0009086">
    <property type="term" value="P:methionine biosynthetic process"/>
    <property type="evidence" value="ECO:0007669"/>
    <property type="project" value="UniProtKB-KW"/>
</dbReference>
<dbReference type="KEGG" id="cber:B5D82_12870"/>
<evidence type="ECO:0000256" key="12">
    <source>
        <dbReference type="PIRSR" id="PIRSR036497-2"/>
    </source>
</evidence>
<dbReference type="Gene3D" id="3.40.50.720">
    <property type="entry name" value="NAD(P)-binding Rossmann-like Domain"/>
    <property type="match status" value="1"/>
</dbReference>
<evidence type="ECO:0000256" key="9">
    <source>
        <dbReference type="ARBA" id="ARBA00023167"/>
    </source>
</evidence>
<dbReference type="Pfam" id="PF00742">
    <property type="entry name" value="Homoserine_dh"/>
    <property type="match status" value="1"/>
</dbReference>
<feature type="binding site" evidence="12">
    <location>
        <begin position="10"/>
        <end position="15"/>
    </location>
    <ligand>
        <name>NADP(+)</name>
        <dbReference type="ChEBI" id="CHEBI:58349"/>
    </ligand>
</feature>
<dbReference type="InterPro" id="IPR001342">
    <property type="entry name" value="HDH_cat"/>
</dbReference>
<evidence type="ECO:0000256" key="11">
    <source>
        <dbReference type="PIRSR" id="PIRSR036497-1"/>
    </source>
</evidence>
<evidence type="ECO:0000256" key="13">
    <source>
        <dbReference type="RuleBase" id="RU004171"/>
    </source>
</evidence>
<dbReference type="UniPathway" id="UPA00050">
    <property type="reaction ID" value="UER00063"/>
</dbReference>
<evidence type="ECO:0000256" key="5">
    <source>
        <dbReference type="ARBA" id="ARBA00013376"/>
    </source>
</evidence>
<dbReference type="PANTHER" id="PTHR43331:SF1">
    <property type="entry name" value="HOMOSERINE DEHYDROGENASE"/>
    <property type="match status" value="1"/>
</dbReference>